<protein>
    <submittedName>
        <fullName evidence="2">Phage holin family protein</fullName>
    </submittedName>
</protein>
<comment type="caution">
    <text evidence="2">The sequence shown here is derived from an EMBL/GenBank/DDBJ whole genome shotgun (WGS) entry which is preliminary data.</text>
</comment>
<reference evidence="3" key="1">
    <citation type="journal article" date="2019" name="Int. J. Syst. Evol. Microbiol.">
        <title>The Global Catalogue of Microorganisms (GCM) 10K type strain sequencing project: providing services to taxonomists for standard genome sequencing and annotation.</title>
        <authorList>
            <consortium name="The Broad Institute Genomics Platform"/>
            <consortium name="The Broad Institute Genome Sequencing Center for Infectious Disease"/>
            <person name="Wu L."/>
            <person name="Ma J."/>
        </authorList>
    </citation>
    <scope>NUCLEOTIDE SEQUENCE [LARGE SCALE GENOMIC DNA]</scope>
    <source>
        <strain evidence="3">CGMCC 1.12477</strain>
    </source>
</reference>
<accession>A0ABW4TQ77</accession>
<feature type="transmembrane region" description="Helical" evidence="1">
    <location>
        <begin position="83"/>
        <end position="103"/>
    </location>
</feature>
<dbReference type="InterPro" id="IPR009937">
    <property type="entry name" value="Phage_holin_3_6"/>
</dbReference>
<name>A0ABW4TQ77_9ACTN</name>
<keyword evidence="1" id="KW-0812">Transmembrane</keyword>
<gene>
    <name evidence="2" type="ORF">ACFSDE_17320</name>
</gene>
<dbReference type="EMBL" id="JBHUGD010000003">
    <property type="protein sequence ID" value="MFD1948568.1"/>
    <property type="molecule type" value="Genomic_DNA"/>
</dbReference>
<dbReference type="Proteomes" id="UP001597351">
    <property type="component" value="Unassembled WGS sequence"/>
</dbReference>
<evidence type="ECO:0000313" key="2">
    <source>
        <dbReference type="EMBL" id="MFD1948568.1"/>
    </source>
</evidence>
<dbReference type="Pfam" id="PF07332">
    <property type="entry name" value="Phage_holin_3_6"/>
    <property type="match status" value="1"/>
</dbReference>
<keyword evidence="1" id="KW-0472">Membrane</keyword>
<dbReference type="RefSeq" id="WP_343920749.1">
    <property type="nucleotide sequence ID" value="NZ_BAAAJT010000002.1"/>
</dbReference>
<evidence type="ECO:0000256" key="1">
    <source>
        <dbReference type="SAM" id="Phobius"/>
    </source>
</evidence>
<proteinExistence type="predicted"/>
<evidence type="ECO:0000313" key="3">
    <source>
        <dbReference type="Proteomes" id="UP001597351"/>
    </source>
</evidence>
<organism evidence="2 3">
    <name type="scientific">Nocardioides aestuarii</name>
    <dbReference type="NCBI Taxonomy" id="252231"/>
    <lineage>
        <taxon>Bacteria</taxon>
        <taxon>Bacillati</taxon>
        <taxon>Actinomycetota</taxon>
        <taxon>Actinomycetes</taxon>
        <taxon>Propionibacteriales</taxon>
        <taxon>Nocardioidaceae</taxon>
        <taxon>Nocardioides</taxon>
    </lineage>
</organism>
<sequence>MTPTEQTDGAAEPTLGALVHDLSTQIPELVRSELRLAQAELAETGRRAGLGAGLLGAAGVTALYGVAVLLAAVVLALSLVLPAWAAALVVAVALLAGAGVLALRGKGQVERAAPATPERAIAGIKEDVETVKGHHP</sequence>
<keyword evidence="3" id="KW-1185">Reference proteome</keyword>
<keyword evidence="1" id="KW-1133">Transmembrane helix</keyword>
<feature type="transmembrane region" description="Helical" evidence="1">
    <location>
        <begin position="54"/>
        <end position="77"/>
    </location>
</feature>